<organism evidence="2">
    <name type="scientific">Guillardia theta</name>
    <name type="common">Cryptophyte</name>
    <name type="synonym">Cryptomonas phi</name>
    <dbReference type="NCBI Taxonomy" id="55529"/>
    <lineage>
        <taxon>Eukaryota</taxon>
        <taxon>Cryptophyceae</taxon>
        <taxon>Pyrenomonadales</taxon>
        <taxon>Geminigeraceae</taxon>
        <taxon>Guillardia</taxon>
    </lineage>
</organism>
<feature type="region of interest" description="Disordered" evidence="1">
    <location>
        <begin position="329"/>
        <end position="396"/>
    </location>
</feature>
<feature type="compositionally biased region" description="Polar residues" evidence="1">
    <location>
        <begin position="359"/>
        <end position="389"/>
    </location>
</feature>
<feature type="region of interest" description="Disordered" evidence="1">
    <location>
        <begin position="280"/>
        <end position="316"/>
    </location>
</feature>
<reference evidence="2" key="1">
    <citation type="submission" date="2021-01" db="EMBL/GenBank/DDBJ databases">
        <authorList>
            <person name="Corre E."/>
            <person name="Pelletier E."/>
            <person name="Niang G."/>
            <person name="Scheremetjew M."/>
            <person name="Finn R."/>
            <person name="Kale V."/>
            <person name="Holt S."/>
            <person name="Cochrane G."/>
            <person name="Meng A."/>
            <person name="Brown T."/>
            <person name="Cohen L."/>
        </authorList>
    </citation>
    <scope>NUCLEOTIDE SEQUENCE</scope>
    <source>
        <strain evidence="2">CCMP 2712</strain>
    </source>
</reference>
<name>A0A7S4KD66_GUITH</name>
<dbReference type="AlphaFoldDB" id="A0A7S4KD66"/>
<gene>
    <name evidence="2" type="ORF">GTHE00462_LOCUS11247</name>
</gene>
<evidence type="ECO:0000313" key="2">
    <source>
        <dbReference type="EMBL" id="CAE2291314.1"/>
    </source>
</evidence>
<dbReference type="EMBL" id="HBKN01014451">
    <property type="protein sequence ID" value="CAE2291314.1"/>
    <property type="molecule type" value="Transcribed_RNA"/>
</dbReference>
<evidence type="ECO:0000256" key="1">
    <source>
        <dbReference type="SAM" id="MobiDB-lite"/>
    </source>
</evidence>
<protein>
    <submittedName>
        <fullName evidence="2">Uncharacterized protein</fullName>
    </submittedName>
</protein>
<sequence>MRMAEQKMMFHRKSVVAASLCAAAVLVLTYNVQTAQRDPVALQYTKLTGDRPLMFSSAHWDSVDLPQDTSRKQMLFADSGLSSDGNFQAAHFDSTRLPEDMMDDSTSSARKKLSSLFSAKSNGVSRTMAGEIADNGAAILRKTSFRTVIDDCKLKSNCQNLIGKRLWNVISSRDNQPNLKIMHDYDDDRKRQELKIERDYNKDSDKKFIADNSAQNWEKLQDLMSQKQASGDGQTLKQIQQIKSENIPEDEKRILIDQIERKGKVQMQAMNLNHGYQSETSLIFGGDHNNAMQPSPKEQAEELAEAKKMISRPSEAQVLEKYQTKAIHSMNNKKADRSRQRSQQQVRAWTENASEIRKQMNSQDNSGSNQVNSNGAESEHSSYSGMQSRSRLEQKEANAELKSYDIPVESATETHSHKDVLADAHLDDVQTAQPSESTQVSASQMSGNGEDCFLSGGRRVKCKDIVRLGKLMRKVYGKKASDIALVARDKSWDPTKVYNKEREAEEMRQSKAVIEPHPVHSVLPLHSDVSKKIHEMNLAEVPKSHLKRRTDRLGSLSKSLANVIGW</sequence>
<feature type="compositionally biased region" description="Basic and acidic residues" evidence="1">
    <location>
        <begin position="298"/>
        <end position="308"/>
    </location>
</feature>
<proteinExistence type="predicted"/>
<accession>A0A7S4KD66</accession>